<evidence type="ECO:0000313" key="2">
    <source>
        <dbReference type="Proteomes" id="UP000053317"/>
    </source>
</evidence>
<keyword evidence="2" id="KW-1185">Reference proteome</keyword>
<comment type="caution">
    <text evidence="1">The sequence shown here is derived from an EMBL/GenBank/DDBJ whole genome shotgun (WGS) entry which is preliminary data.</text>
</comment>
<dbReference type="AlphaFoldDB" id="A0A0G2EQ99"/>
<organism evidence="1 2">
    <name type="scientific">Phaeomoniella chlamydospora</name>
    <name type="common">Phaeoacremonium chlamydosporum</name>
    <dbReference type="NCBI Taxonomy" id="158046"/>
    <lineage>
        <taxon>Eukaryota</taxon>
        <taxon>Fungi</taxon>
        <taxon>Dikarya</taxon>
        <taxon>Ascomycota</taxon>
        <taxon>Pezizomycotina</taxon>
        <taxon>Eurotiomycetes</taxon>
        <taxon>Chaetothyriomycetidae</taxon>
        <taxon>Phaeomoniellales</taxon>
        <taxon>Phaeomoniellaceae</taxon>
        <taxon>Phaeomoniella</taxon>
    </lineage>
</organism>
<gene>
    <name evidence="1" type="ORF">UCRPC4_g02253</name>
</gene>
<dbReference type="OrthoDB" id="3880401at2759"/>
<accession>A0A0G2EQ99</accession>
<protein>
    <submittedName>
        <fullName evidence="1">Uncharacterized protein</fullName>
    </submittedName>
</protein>
<dbReference type="EMBL" id="LCWF01000054">
    <property type="protein sequence ID" value="KKY24952.1"/>
    <property type="molecule type" value="Genomic_DNA"/>
</dbReference>
<evidence type="ECO:0000313" key="1">
    <source>
        <dbReference type="EMBL" id="KKY24952.1"/>
    </source>
</evidence>
<proteinExistence type="predicted"/>
<reference evidence="1 2" key="2">
    <citation type="submission" date="2015-05" db="EMBL/GenBank/DDBJ databases">
        <authorList>
            <person name="Morales-Cruz A."/>
            <person name="Amrine K.C."/>
            <person name="Cantu D."/>
        </authorList>
    </citation>
    <scope>NUCLEOTIDE SEQUENCE [LARGE SCALE GENOMIC DNA]</scope>
    <source>
        <strain evidence="1">UCRPC4</strain>
    </source>
</reference>
<sequence>MLSYVLPAPWEHSSKFKKVLPRRFNPIKSNRSLKLNSKSGLTQENSLYHVVLTKSHINPADDPNGQVQTLRICGTYTSSKGAQDAAHRTIFEAGFERDWFVEYDTKEEEFDQSHLRHREGLAVFAKAKDGTELRVHVSVSKDTAGLRSIAGDDGKIHAQLYYVVVTSVLYSEDDTGVERENSVEAAFPSYAKAREFAGKVLLEGKAEDVLMPSKSDFAEYEEAEEDERDCGYGENVVVHAVGESGENFLVSVVQGQELESVRLAEAAMRIG</sequence>
<name>A0A0G2EQ99_PHACM</name>
<reference evidence="1 2" key="1">
    <citation type="submission" date="2015-05" db="EMBL/GenBank/DDBJ databases">
        <title>Distinctive expansion of gene families associated with plant cell wall degradation and secondary metabolism in the genomes of grapevine trunk pathogens.</title>
        <authorList>
            <person name="Lawrence D.P."/>
            <person name="Travadon R."/>
            <person name="Rolshausen P.E."/>
            <person name="Baumgartner K."/>
        </authorList>
    </citation>
    <scope>NUCLEOTIDE SEQUENCE [LARGE SCALE GENOMIC DNA]</scope>
    <source>
        <strain evidence="1">UCRPC4</strain>
    </source>
</reference>
<dbReference type="Proteomes" id="UP000053317">
    <property type="component" value="Unassembled WGS sequence"/>
</dbReference>